<feature type="compositionally biased region" description="Acidic residues" evidence="1">
    <location>
        <begin position="63"/>
        <end position="73"/>
    </location>
</feature>
<evidence type="ECO:0000313" key="2">
    <source>
        <dbReference type="Ensembl" id="ENSOSIP00000004302.1"/>
    </source>
</evidence>
<protein>
    <submittedName>
        <fullName evidence="2">Uncharacterized protein</fullName>
    </submittedName>
</protein>
<dbReference type="GeneTree" id="ENSGT01110000271729"/>
<evidence type="ECO:0000256" key="1">
    <source>
        <dbReference type="SAM" id="MobiDB-lite"/>
    </source>
</evidence>
<reference evidence="2" key="2">
    <citation type="submission" date="2025-09" db="UniProtKB">
        <authorList>
            <consortium name="Ensembl"/>
        </authorList>
    </citation>
    <scope>IDENTIFICATION</scope>
</reference>
<name>A0A8C7WW62_9TELE</name>
<keyword evidence="3" id="KW-1185">Reference proteome</keyword>
<dbReference type="Proteomes" id="UP000694383">
    <property type="component" value="Unplaced"/>
</dbReference>
<accession>A0A8C7WW62</accession>
<dbReference type="AlphaFoldDB" id="A0A8C7WW62"/>
<evidence type="ECO:0000313" key="3">
    <source>
        <dbReference type="Proteomes" id="UP000694383"/>
    </source>
</evidence>
<proteinExistence type="predicted"/>
<organism evidence="2 3">
    <name type="scientific">Oryzias sinensis</name>
    <name type="common">Chinese medaka</name>
    <dbReference type="NCBI Taxonomy" id="183150"/>
    <lineage>
        <taxon>Eukaryota</taxon>
        <taxon>Metazoa</taxon>
        <taxon>Chordata</taxon>
        <taxon>Craniata</taxon>
        <taxon>Vertebrata</taxon>
        <taxon>Euteleostomi</taxon>
        <taxon>Actinopterygii</taxon>
        <taxon>Neopterygii</taxon>
        <taxon>Teleostei</taxon>
        <taxon>Neoteleostei</taxon>
        <taxon>Acanthomorphata</taxon>
        <taxon>Ovalentaria</taxon>
        <taxon>Atherinomorphae</taxon>
        <taxon>Beloniformes</taxon>
        <taxon>Adrianichthyidae</taxon>
        <taxon>Oryziinae</taxon>
        <taxon>Oryzias</taxon>
    </lineage>
</organism>
<dbReference type="Ensembl" id="ENSOSIT00000004605.1">
    <property type="protein sequence ID" value="ENSOSIP00000004302.1"/>
    <property type="gene ID" value="ENSOSIG00000002924.1"/>
</dbReference>
<reference evidence="2" key="1">
    <citation type="submission" date="2025-08" db="UniProtKB">
        <authorList>
            <consortium name="Ensembl"/>
        </authorList>
    </citation>
    <scope>IDENTIFICATION</scope>
</reference>
<feature type="region of interest" description="Disordered" evidence="1">
    <location>
        <begin position="51"/>
        <end position="73"/>
    </location>
</feature>
<sequence>HDNILWPPPADQGFPSSSLFDCFLLLSGQYVTQMLCLCFQSQPASLPAVDISTKSNGPKQESLFDEDTEDLFA</sequence>